<name>A0A150HJE7_9MICO</name>
<dbReference type="PROSITE" id="PS51900">
    <property type="entry name" value="CB"/>
    <property type="match status" value="1"/>
</dbReference>
<proteinExistence type="inferred from homology"/>
<sequence>MGRLKKRADNRYTVTRTIEGKRYYFYGRTQAEARAKADAAGDRAKAGSPVRDATRTLSDWLAEWIETNLALSDRAESTKTMHAGYCRTWIIPTIGSVPLSLLSVNDINRLQLRMVAEGKAEATRRNCYTTLRKALDDAVTNGLLAANPTHRVRQPGVTRNEARFLEPREVTALLAATTSHRYSNVIRFILGTGLRRGEALALRWSDVDFENAQAKLRGSLTRRNGELVVSGVKTKASRRTIALSPSMVDLLKSQRAAQASERLHAGPRWGAHDFVFATTQGHPVDPQNILRTVRVAAKAAGLTAVTVHSLRHTYATAALLNGVALKVVSSNLGHASIQITADTYGHVTDDAARDAAAKVAKALGL</sequence>
<organism evidence="7 8">
    <name type="scientific">Microbacterium laevaniformans</name>
    <dbReference type="NCBI Taxonomy" id="36807"/>
    <lineage>
        <taxon>Bacteria</taxon>
        <taxon>Bacillati</taxon>
        <taxon>Actinomycetota</taxon>
        <taxon>Actinomycetes</taxon>
        <taxon>Micrococcales</taxon>
        <taxon>Microbacteriaceae</taxon>
        <taxon>Microbacterium</taxon>
    </lineage>
</organism>
<reference evidence="7 8" key="1">
    <citation type="submission" date="2016-01" db="EMBL/GenBank/DDBJ databases">
        <title>Draft genome sequences of Microbacterium laevaniformans LCDC 91-0039 and the type strain of Microbacterium hominis LCDC 84-209.</title>
        <authorList>
            <person name="Bernier A.-M."/>
            <person name="Bernard K."/>
        </authorList>
    </citation>
    <scope>NUCLEOTIDE SEQUENCE [LARGE SCALE GENOMIC DNA]</scope>
    <source>
        <strain evidence="7 8">LCDC 91-0039</strain>
    </source>
</reference>
<dbReference type="InterPro" id="IPR010998">
    <property type="entry name" value="Integrase_recombinase_N"/>
</dbReference>
<feature type="domain" description="Core-binding (CB)" evidence="6">
    <location>
        <begin position="55"/>
        <end position="139"/>
    </location>
</feature>
<dbReference type="AlphaFoldDB" id="A0A150HJE7"/>
<dbReference type="PATRIC" id="fig|36807.3.peg.48"/>
<feature type="domain" description="Tyr recombinase" evidence="5">
    <location>
        <begin position="160"/>
        <end position="357"/>
    </location>
</feature>
<evidence type="ECO:0000259" key="5">
    <source>
        <dbReference type="PROSITE" id="PS51898"/>
    </source>
</evidence>
<dbReference type="InterPro" id="IPR013762">
    <property type="entry name" value="Integrase-like_cat_sf"/>
</dbReference>
<evidence type="ECO:0000256" key="2">
    <source>
        <dbReference type="ARBA" id="ARBA00023125"/>
    </source>
</evidence>
<dbReference type="GO" id="GO:0015074">
    <property type="term" value="P:DNA integration"/>
    <property type="evidence" value="ECO:0007669"/>
    <property type="project" value="InterPro"/>
</dbReference>
<dbReference type="Gene3D" id="1.10.443.10">
    <property type="entry name" value="Intergrase catalytic core"/>
    <property type="match status" value="1"/>
</dbReference>
<evidence type="ECO:0000313" key="8">
    <source>
        <dbReference type="Proteomes" id="UP000075357"/>
    </source>
</evidence>
<gene>
    <name evidence="7" type="primary">int-tn_1</name>
    <name evidence="7" type="ORF">Mlaev_00047</name>
</gene>
<keyword evidence="8" id="KW-1185">Reference proteome</keyword>
<evidence type="ECO:0000256" key="4">
    <source>
        <dbReference type="PROSITE-ProRule" id="PRU01248"/>
    </source>
</evidence>
<dbReference type="STRING" id="36807.Mlaev_00047"/>
<dbReference type="CDD" id="cd01189">
    <property type="entry name" value="INT_ICEBs1_C_like"/>
    <property type="match status" value="1"/>
</dbReference>
<dbReference type="InterPro" id="IPR002104">
    <property type="entry name" value="Integrase_catalytic"/>
</dbReference>
<dbReference type="Gene3D" id="1.10.150.130">
    <property type="match status" value="1"/>
</dbReference>
<dbReference type="PROSITE" id="PS51898">
    <property type="entry name" value="TYR_RECOMBINASE"/>
    <property type="match status" value="1"/>
</dbReference>
<keyword evidence="2 4" id="KW-0238">DNA-binding</keyword>
<dbReference type="InterPro" id="IPR050090">
    <property type="entry name" value="Tyrosine_recombinase_XerCD"/>
</dbReference>
<dbReference type="EMBL" id="LRAD01000004">
    <property type="protein sequence ID" value="KXZ61840.1"/>
    <property type="molecule type" value="Genomic_DNA"/>
</dbReference>
<evidence type="ECO:0000256" key="3">
    <source>
        <dbReference type="ARBA" id="ARBA00023172"/>
    </source>
</evidence>
<protein>
    <submittedName>
        <fullName evidence="7">Transposase from transposon Tn916</fullName>
    </submittedName>
</protein>
<evidence type="ECO:0000313" key="7">
    <source>
        <dbReference type="EMBL" id="KXZ61840.1"/>
    </source>
</evidence>
<comment type="caution">
    <text evidence="7">The sequence shown here is derived from an EMBL/GenBank/DDBJ whole genome shotgun (WGS) entry which is preliminary data.</text>
</comment>
<dbReference type="GO" id="GO:0003677">
    <property type="term" value="F:DNA binding"/>
    <property type="evidence" value="ECO:0007669"/>
    <property type="project" value="UniProtKB-UniRule"/>
</dbReference>
<dbReference type="Pfam" id="PF00589">
    <property type="entry name" value="Phage_integrase"/>
    <property type="match status" value="1"/>
</dbReference>
<evidence type="ECO:0000256" key="1">
    <source>
        <dbReference type="ARBA" id="ARBA00008857"/>
    </source>
</evidence>
<dbReference type="InterPro" id="IPR011010">
    <property type="entry name" value="DNA_brk_join_enz"/>
</dbReference>
<dbReference type="PANTHER" id="PTHR30349:SF41">
    <property type="entry name" value="INTEGRASE_RECOMBINASE PROTEIN MJ0367-RELATED"/>
    <property type="match status" value="1"/>
</dbReference>
<keyword evidence="3" id="KW-0233">DNA recombination</keyword>
<dbReference type="SUPFAM" id="SSF56349">
    <property type="entry name" value="DNA breaking-rejoining enzymes"/>
    <property type="match status" value="1"/>
</dbReference>
<evidence type="ECO:0000259" key="6">
    <source>
        <dbReference type="PROSITE" id="PS51900"/>
    </source>
</evidence>
<dbReference type="InterPro" id="IPR044068">
    <property type="entry name" value="CB"/>
</dbReference>
<dbReference type="RefSeq" id="WP_061680994.1">
    <property type="nucleotide sequence ID" value="NZ_LRAD01000004.1"/>
</dbReference>
<accession>A0A150HJE7</accession>
<comment type="similarity">
    <text evidence="1">Belongs to the 'phage' integrase family.</text>
</comment>
<dbReference type="Proteomes" id="UP000075357">
    <property type="component" value="Unassembled WGS sequence"/>
</dbReference>
<dbReference type="GO" id="GO:0006310">
    <property type="term" value="P:DNA recombination"/>
    <property type="evidence" value="ECO:0007669"/>
    <property type="project" value="UniProtKB-KW"/>
</dbReference>
<dbReference type="PANTHER" id="PTHR30349">
    <property type="entry name" value="PHAGE INTEGRASE-RELATED"/>
    <property type="match status" value="1"/>
</dbReference>